<evidence type="ECO:0000313" key="7">
    <source>
        <dbReference type="Proteomes" id="UP000325122"/>
    </source>
</evidence>
<dbReference type="Pfam" id="PF00440">
    <property type="entry name" value="TetR_N"/>
    <property type="match status" value="1"/>
</dbReference>
<evidence type="ECO:0000256" key="4">
    <source>
        <dbReference type="PROSITE-ProRule" id="PRU00335"/>
    </source>
</evidence>
<keyword evidence="3" id="KW-0804">Transcription</keyword>
<dbReference type="Proteomes" id="UP000325122">
    <property type="component" value="Unassembled WGS sequence"/>
</dbReference>
<name>A0A5M6ZJ73_9PROT</name>
<dbReference type="PROSITE" id="PS50977">
    <property type="entry name" value="HTH_TETR_2"/>
    <property type="match status" value="1"/>
</dbReference>
<reference evidence="6 7" key="1">
    <citation type="submission" date="2019-09" db="EMBL/GenBank/DDBJ databases">
        <authorList>
            <person name="Kevbrin V."/>
            <person name="Grouzdev D.S."/>
        </authorList>
    </citation>
    <scope>NUCLEOTIDE SEQUENCE [LARGE SCALE GENOMIC DNA]</scope>
    <source>
        <strain evidence="6 7">G-192</strain>
    </source>
</reference>
<evidence type="ECO:0000313" key="6">
    <source>
        <dbReference type="EMBL" id="KAA5802281.1"/>
    </source>
</evidence>
<gene>
    <name evidence="6" type="ORF">F1654_10650</name>
</gene>
<comment type="caution">
    <text evidence="6">The sequence shown here is derived from an EMBL/GenBank/DDBJ whole genome shotgun (WGS) entry which is preliminary data.</text>
</comment>
<evidence type="ECO:0000256" key="2">
    <source>
        <dbReference type="ARBA" id="ARBA00023125"/>
    </source>
</evidence>
<evidence type="ECO:0000256" key="1">
    <source>
        <dbReference type="ARBA" id="ARBA00023015"/>
    </source>
</evidence>
<protein>
    <submittedName>
        <fullName evidence="6">TetR/AcrR family transcriptional regulator</fullName>
    </submittedName>
</protein>
<feature type="DNA-binding region" description="H-T-H motif" evidence="4">
    <location>
        <begin position="37"/>
        <end position="56"/>
    </location>
</feature>
<dbReference type="GO" id="GO:0003700">
    <property type="term" value="F:DNA-binding transcription factor activity"/>
    <property type="evidence" value="ECO:0007669"/>
    <property type="project" value="TreeGrafter"/>
</dbReference>
<evidence type="ECO:0000256" key="3">
    <source>
        <dbReference type="ARBA" id="ARBA00023163"/>
    </source>
</evidence>
<dbReference type="SUPFAM" id="SSF46689">
    <property type="entry name" value="Homeodomain-like"/>
    <property type="match status" value="1"/>
</dbReference>
<dbReference type="InterPro" id="IPR009057">
    <property type="entry name" value="Homeodomain-like_sf"/>
</dbReference>
<organism evidence="6 7">
    <name type="scientific">Alkalicaulis satelles</name>
    <dbReference type="NCBI Taxonomy" id="2609175"/>
    <lineage>
        <taxon>Bacteria</taxon>
        <taxon>Pseudomonadati</taxon>
        <taxon>Pseudomonadota</taxon>
        <taxon>Alphaproteobacteria</taxon>
        <taxon>Maricaulales</taxon>
        <taxon>Maricaulaceae</taxon>
        <taxon>Alkalicaulis</taxon>
    </lineage>
</organism>
<feature type="domain" description="HTH tetR-type" evidence="5">
    <location>
        <begin position="14"/>
        <end position="74"/>
    </location>
</feature>
<keyword evidence="2 4" id="KW-0238">DNA-binding</keyword>
<proteinExistence type="predicted"/>
<dbReference type="EMBL" id="VWOJ01000003">
    <property type="protein sequence ID" value="KAA5802281.1"/>
    <property type="molecule type" value="Genomic_DNA"/>
</dbReference>
<dbReference type="GO" id="GO:0000976">
    <property type="term" value="F:transcription cis-regulatory region binding"/>
    <property type="evidence" value="ECO:0007669"/>
    <property type="project" value="TreeGrafter"/>
</dbReference>
<dbReference type="PANTHER" id="PTHR30055:SF234">
    <property type="entry name" value="HTH-TYPE TRANSCRIPTIONAL REGULATOR BETI"/>
    <property type="match status" value="1"/>
</dbReference>
<dbReference type="Gene3D" id="1.10.357.10">
    <property type="entry name" value="Tetracycline Repressor, domain 2"/>
    <property type="match status" value="1"/>
</dbReference>
<dbReference type="PANTHER" id="PTHR30055">
    <property type="entry name" value="HTH-TYPE TRANSCRIPTIONAL REGULATOR RUTR"/>
    <property type="match status" value="1"/>
</dbReference>
<dbReference type="InterPro" id="IPR050109">
    <property type="entry name" value="HTH-type_TetR-like_transc_reg"/>
</dbReference>
<sequence length="209" mass="22143">MSDVQTPRRRRTPEQARDESIASARSLLLSKGPEAVTLAAIGAEIGMTHANLIYHFGSAAGLRSAVMASMVADLTDTLDQMIMRLRTDQGAPLDIVSTVFEAFDEGGAARLAAWIVSSGELSHLQPVEAAVQDLVEAIQEKLGDADGLARDRIRSAVLFIAISATGDALIGRPLGEILEQPEGAGRRIVADLLPHFLVQPPRAGSAAKE</sequence>
<evidence type="ECO:0000259" key="5">
    <source>
        <dbReference type="PROSITE" id="PS50977"/>
    </source>
</evidence>
<dbReference type="AlphaFoldDB" id="A0A5M6ZJ73"/>
<keyword evidence="1" id="KW-0805">Transcription regulation</keyword>
<dbReference type="InterPro" id="IPR001647">
    <property type="entry name" value="HTH_TetR"/>
</dbReference>
<accession>A0A5M6ZJ73</accession>
<keyword evidence="7" id="KW-1185">Reference proteome</keyword>
<dbReference type="RefSeq" id="WP_150023532.1">
    <property type="nucleotide sequence ID" value="NZ_VWOJ01000003.1"/>
</dbReference>